<keyword evidence="2" id="KW-1185">Reference proteome</keyword>
<organism evidence="1 2">
    <name type="scientific">Westerdykella ornata</name>
    <dbReference type="NCBI Taxonomy" id="318751"/>
    <lineage>
        <taxon>Eukaryota</taxon>
        <taxon>Fungi</taxon>
        <taxon>Dikarya</taxon>
        <taxon>Ascomycota</taxon>
        <taxon>Pezizomycotina</taxon>
        <taxon>Dothideomycetes</taxon>
        <taxon>Pleosporomycetidae</taxon>
        <taxon>Pleosporales</taxon>
        <taxon>Sporormiaceae</taxon>
        <taxon>Westerdykella</taxon>
    </lineage>
</organism>
<dbReference type="Proteomes" id="UP000800097">
    <property type="component" value="Unassembled WGS sequence"/>
</dbReference>
<reference evidence="1" key="1">
    <citation type="journal article" date="2020" name="Stud. Mycol.">
        <title>101 Dothideomycetes genomes: a test case for predicting lifestyles and emergence of pathogens.</title>
        <authorList>
            <person name="Haridas S."/>
            <person name="Albert R."/>
            <person name="Binder M."/>
            <person name="Bloem J."/>
            <person name="Labutti K."/>
            <person name="Salamov A."/>
            <person name="Andreopoulos B."/>
            <person name="Baker S."/>
            <person name="Barry K."/>
            <person name="Bills G."/>
            <person name="Bluhm B."/>
            <person name="Cannon C."/>
            <person name="Castanera R."/>
            <person name="Culley D."/>
            <person name="Daum C."/>
            <person name="Ezra D."/>
            <person name="Gonzalez J."/>
            <person name="Henrissat B."/>
            <person name="Kuo A."/>
            <person name="Liang C."/>
            <person name="Lipzen A."/>
            <person name="Lutzoni F."/>
            <person name="Magnuson J."/>
            <person name="Mondo S."/>
            <person name="Nolan M."/>
            <person name="Ohm R."/>
            <person name="Pangilinan J."/>
            <person name="Park H.-J."/>
            <person name="Ramirez L."/>
            <person name="Alfaro M."/>
            <person name="Sun H."/>
            <person name="Tritt A."/>
            <person name="Yoshinaga Y."/>
            <person name="Zwiers L.-H."/>
            <person name="Turgeon B."/>
            <person name="Goodwin S."/>
            <person name="Spatafora J."/>
            <person name="Crous P."/>
            <person name="Grigoriev I."/>
        </authorList>
    </citation>
    <scope>NUCLEOTIDE SEQUENCE</scope>
    <source>
        <strain evidence="1">CBS 379.55</strain>
    </source>
</reference>
<gene>
    <name evidence="1" type="ORF">EI97DRAFT_185752</name>
</gene>
<evidence type="ECO:0000313" key="1">
    <source>
        <dbReference type="EMBL" id="KAF2279737.1"/>
    </source>
</evidence>
<protein>
    <submittedName>
        <fullName evidence="1">Uncharacterized protein</fullName>
    </submittedName>
</protein>
<accession>A0A6A6JTP4</accession>
<dbReference type="PROSITE" id="PS51257">
    <property type="entry name" value="PROKAR_LIPOPROTEIN"/>
    <property type="match status" value="1"/>
</dbReference>
<dbReference type="AlphaFoldDB" id="A0A6A6JTP4"/>
<sequence>MRRRESETESVTEGRYQKCHSNPLQQIGTICGCLPLKVAKFKPLHNANPCRSNIYHTGFVHAIVSPIQCS</sequence>
<dbReference type="GeneID" id="54546729"/>
<dbReference type="EMBL" id="ML986486">
    <property type="protein sequence ID" value="KAF2279737.1"/>
    <property type="molecule type" value="Genomic_DNA"/>
</dbReference>
<dbReference type="RefSeq" id="XP_033657276.1">
    <property type="nucleotide sequence ID" value="XM_033793554.1"/>
</dbReference>
<evidence type="ECO:0000313" key="2">
    <source>
        <dbReference type="Proteomes" id="UP000800097"/>
    </source>
</evidence>
<proteinExistence type="predicted"/>
<name>A0A6A6JTP4_WESOR</name>